<dbReference type="Pfam" id="PF04718">
    <property type="entry name" value="ATP-synt_G"/>
    <property type="match status" value="1"/>
</dbReference>
<keyword evidence="5" id="KW-0375">Hydrogen ion transport</keyword>
<dbReference type="PANTHER" id="PTHR12386">
    <property type="entry name" value="ATP SYNTHASE SUBUNIT"/>
    <property type="match status" value="1"/>
</dbReference>
<dbReference type="GO" id="GO:0015078">
    <property type="term" value="F:proton transmembrane transporter activity"/>
    <property type="evidence" value="ECO:0007669"/>
    <property type="project" value="InterPro"/>
</dbReference>
<comment type="similarity">
    <text evidence="2">Belongs to the ATPase g subunit family.</text>
</comment>
<proteinExistence type="inferred from homology"/>
<name>A0A183BS11_GLOPA</name>
<evidence type="ECO:0000256" key="9">
    <source>
        <dbReference type="ARBA" id="ARBA00023310"/>
    </source>
</evidence>
<dbReference type="GO" id="GO:0045259">
    <property type="term" value="C:proton-transporting ATP synthase complex"/>
    <property type="evidence" value="ECO:0007669"/>
    <property type="project" value="UniProtKB-KW"/>
</dbReference>
<evidence type="ECO:0000256" key="6">
    <source>
        <dbReference type="ARBA" id="ARBA00023065"/>
    </source>
</evidence>
<evidence type="ECO:0000256" key="10">
    <source>
        <dbReference type="SAM" id="Phobius"/>
    </source>
</evidence>
<keyword evidence="4" id="KW-0138">CF(0)</keyword>
<sequence length="144" mass="17016">MKVMTTRKLNLLEKIANMLGVIYRYHEPNFPRYKDMLKKVWFRELAPPTPKDWPQIKADFSKLDNLMKMQSYKALKLKEFLAYSAVFVEVICWFFVGEIIGRGSLTGYIIRSSYIDPTAAKKMAKFKWDDHSELEIKHDEVHAH</sequence>
<dbReference type="InterPro" id="IPR006808">
    <property type="entry name" value="ATP_synth_F0_gsu_mt"/>
</dbReference>
<feature type="transmembrane region" description="Helical" evidence="10">
    <location>
        <begin position="77"/>
        <end position="96"/>
    </location>
</feature>
<evidence type="ECO:0000256" key="1">
    <source>
        <dbReference type="ARBA" id="ARBA00004325"/>
    </source>
</evidence>
<protein>
    <submittedName>
        <fullName evidence="12">ATP synthase subunit g, mitochondrial</fullName>
    </submittedName>
</protein>
<keyword evidence="10" id="KW-1133">Transmembrane helix</keyword>
<evidence type="ECO:0000313" key="11">
    <source>
        <dbReference type="Proteomes" id="UP000050741"/>
    </source>
</evidence>
<dbReference type="WBParaSite" id="GPLIN_000339700">
    <property type="protein sequence ID" value="GPLIN_000339700"/>
    <property type="gene ID" value="GPLIN_000339700"/>
</dbReference>
<keyword evidence="11" id="KW-1185">Reference proteome</keyword>
<evidence type="ECO:0000256" key="7">
    <source>
        <dbReference type="ARBA" id="ARBA00023128"/>
    </source>
</evidence>
<keyword evidence="6" id="KW-0406">Ion transport</keyword>
<keyword evidence="3" id="KW-0813">Transport</keyword>
<organism evidence="11 12">
    <name type="scientific">Globodera pallida</name>
    <name type="common">Potato cyst nematode worm</name>
    <name type="synonym">Heterodera pallida</name>
    <dbReference type="NCBI Taxonomy" id="36090"/>
    <lineage>
        <taxon>Eukaryota</taxon>
        <taxon>Metazoa</taxon>
        <taxon>Ecdysozoa</taxon>
        <taxon>Nematoda</taxon>
        <taxon>Chromadorea</taxon>
        <taxon>Rhabditida</taxon>
        <taxon>Tylenchina</taxon>
        <taxon>Tylenchomorpha</taxon>
        <taxon>Tylenchoidea</taxon>
        <taxon>Heteroderidae</taxon>
        <taxon>Heteroderinae</taxon>
        <taxon>Globodera</taxon>
    </lineage>
</organism>
<keyword evidence="10" id="KW-0812">Transmembrane</keyword>
<dbReference type="GO" id="GO:0031966">
    <property type="term" value="C:mitochondrial membrane"/>
    <property type="evidence" value="ECO:0007669"/>
    <property type="project" value="UniProtKB-SubCell"/>
</dbReference>
<keyword evidence="9" id="KW-0066">ATP synthesis</keyword>
<dbReference type="AlphaFoldDB" id="A0A183BS11"/>
<reference evidence="12" key="2">
    <citation type="submission" date="2016-06" db="UniProtKB">
        <authorList>
            <consortium name="WormBaseParasite"/>
        </authorList>
    </citation>
    <scope>IDENTIFICATION</scope>
</reference>
<dbReference type="Proteomes" id="UP000050741">
    <property type="component" value="Unassembled WGS sequence"/>
</dbReference>
<evidence type="ECO:0000256" key="8">
    <source>
        <dbReference type="ARBA" id="ARBA00023136"/>
    </source>
</evidence>
<dbReference type="GO" id="GO:0015986">
    <property type="term" value="P:proton motive force-driven ATP synthesis"/>
    <property type="evidence" value="ECO:0007669"/>
    <property type="project" value="InterPro"/>
</dbReference>
<evidence type="ECO:0000313" key="12">
    <source>
        <dbReference type="WBParaSite" id="GPLIN_000339700"/>
    </source>
</evidence>
<keyword evidence="8 10" id="KW-0472">Membrane</keyword>
<reference evidence="11" key="1">
    <citation type="submission" date="2014-05" db="EMBL/GenBank/DDBJ databases">
        <title>The genome and life-stage specific transcriptomes of Globodera pallida elucidate key aspects of plant parasitism by a cyst nematode.</title>
        <authorList>
            <person name="Cotton J.A."/>
            <person name="Lilley C.J."/>
            <person name="Jones L.M."/>
            <person name="Kikuchi T."/>
            <person name="Reid A.J."/>
            <person name="Thorpe P."/>
            <person name="Tsai I.J."/>
            <person name="Beasley H."/>
            <person name="Blok V."/>
            <person name="Cock P.J.A."/>
            <person name="Van den Akker S.E."/>
            <person name="Holroyd N."/>
            <person name="Hunt M."/>
            <person name="Mantelin S."/>
            <person name="Naghra H."/>
            <person name="Pain A."/>
            <person name="Palomares-Rius J.E."/>
            <person name="Zarowiecki M."/>
            <person name="Berriman M."/>
            <person name="Jones J.T."/>
            <person name="Urwin P.E."/>
        </authorList>
    </citation>
    <scope>NUCLEOTIDE SEQUENCE [LARGE SCALE GENOMIC DNA]</scope>
    <source>
        <strain evidence="11">Lindley</strain>
    </source>
</reference>
<evidence type="ECO:0000256" key="3">
    <source>
        <dbReference type="ARBA" id="ARBA00022448"/>
    </source>
</evidence>
<evidence type="ECO:0000256" key="2">
    <source>
        <dbReference type="ARBA" id="ARBA00005699"/>
    </source>
</evidence>
<comment type="subcellular location">
    <subcellularLocation>
        <location evidence="1">Mitochondrion membrane</location>
    </subcellularLocation>
</comment>
<evidence type="ECO:0000256" key="4">
    <source>
        <dbReference type="ARBA" id="ARBA00022547"/>
    </source>
</evidence>
<evidence type="ECO:0000256" key="5">
    <source>
        <dbReference type="ARBA" id="ARBA00022781"/>
    </source>
</evidence>
<keyword evidence="7" id="KW-0496">Mitochondrion</keyword>
<accession>A0A183BS11</accession>